<dbReference type="Proteomes" id="UP000821837">
    <property type="component" value="Unassembled WGS sequence"/>
</dbReference>
<accession>A0A9D4Q8C3</accession>
<dbReference type="AlphaFoldDB" id="A0A9D4Q8C3"/>
<reference evidence="1" key="1">
    <citation type="journal article" date="2020" name="Cell">
        <title>Large-Scale Comparative Analyses of Tick Genomes Elucidate Their Genetic Diversity and Vector Capacities.</title>
        <authorList>
            <consortium name="Tick Genome and Microbiome Consortium (TIGMIC)"/>
            <person name="Jia N."/>
            <person name="Wang J."/>
            <person name="Shi W."/>
            <person name="Du L."/>
            <person name="Sun Y."/>
            <person name="Zhan W."/>
            <person name="Jiang J.F."/>
            <person name="Wang Q."/>
            <person name="Zhang B."/>
            <person name="Ji P."/>
            <person name="Bell-Sakyi L."/>
            <person name="Cui X.M."/>
            <person name="Yuan T.T."/>
            <person name="Jiang B.G."/>
            <person name="Yang W.F."/>
            <person name="Lam T.T."/>
            <person name="Chang Q.C."/>
            <person name="Ding S.J."/>
            <person name="Wang X.J."/>
            <person name="Zhu J.G."/>
            <person name="Ruan X.D."/>
            <person name="Zhao L."/>
            <person name="Wei J.T."/>
            <person name="Ye R.Z."/>
            <person name="Que T.C."/>
            <person name="Du C.H."/>
            <person name="Zhou Y.H."/>
            <person name="Cheng J.X."/>
            <person name="Dai P.F."/>
            <person name="Guo W.B."/>
            <person name="Han X.H."/>
            <person name="Huang E.J."/>
            <person name="Li L.F."/>
            <person name="Wei W."/>
            <person name="Gao Y.C."/>
            <person name="Liu J.Z."/>
            <person name="Shao H.Z."/>
            <person name="Wang X."/>
            <person name="Wang C.C."/>
            <person name="Yang T.C."/>
            <person name="Huo Q.B."/>
            <person name="Li W."/>
            <person name="Chen H.Y."/>
            <person name="Chen S.E."/>
            <person name="Zhou L.G."/>
            <person name="Ni X.B."/>
            <person name="Tian J.H."/>
            <person name="Sheng Y."/>
            <person name="Liu T."/>
            <person name="Pan Y.S."/>
            <person name="Xia L.Y."/>
            <person name="Li J."/>
            <person name="Zhao F."/>
            <person name="Cao W.C."/>
        </authorList>
    </citation>
    <scope>NUCLEOTIDE SEQUENCE</scope>
    <source>
        <strain evidence="1">Rsan-2018</strain>
    </source>
</reference>
<gene>
    <name evidence="1" type="ORF">HPB52_021692</name>
</gene>
<name>A0A9D4Q8C3_RHISA</name>
<evidence type="ECO:0000313" key="2">
    <source>
        <dbReference type="Proteomes" id="UP000821837"/>
    </source>
</evidence>
<reference evidence="1" key="2">
    <citation type="submission" date="2021-09" db="EMBL/GenBank/DDBJ databases">
        <authorList>
            <person name="Jia N."/>
            <person name="Wang J."/>
            <person name="Shi W."/>
            <person name="Du L."/>
            <person name="Sun Y."/>
            <person name="Zhan W."/>
            <person name="Jiang J."/>
            <person name="Wang Q."/>
            <person name="Zhang B."/>
            <person name="Ji P."/>
            <person name="Sakyi L.B."/>
            <person name="Cui X."/>
            <person name="Yuan T."/>
            <person name="Jiang B."/>
            <person name="Yang W."/>
            <person name="Lam T.T.-Y."/>
            <person name="Chang Q."/>
            <person name="Ding S."/>
            <person name="Wang X."/>
            <person name="Zhu J."/>
            <person name="Ruan X."/>
            <person name="Zhao L."/>
            <person name="Wei J."/>
            <person name="Que T."/>
            <person name="Du C."/>
            <person name="Cheng J."/>
            <person name="Dai P."/>
            <person name="Han X."/>
            <person name="Huang E."/>
            <person name="Gao Y."/>
            <person name="Liu J."/>
            <person name="Shao H."/>
            <person name="Ye R."/>
            <person name="Li L."/>
            <person name="Wei W."/>
            <person name="Wang X."/>
            <person name="Wang C."/>
            <person name="Huo Q."/>
            <person name="Li W."/>
            <person name="Guo W."/>
            <person name="Chen H."/>
            <person name="Chen S."/>
            <person name="Zhou L."/>
            <person name="Zhou L."/>
            <person name="Ni X."/>
            <person name="Tian J."/>
            <person name="Zhou Y."/>
            <person name="Sheng Y."/>
            <person name="Liu T."/>
            <person name="Pan Y."/>
            <person name="Xia L."/>
            <person name="Li J."/>
            <person name="Zhao F."/>
            <person name="Cao W."/>
        </authorList>
    </citation>
    <scope>NUCLEOTIDE SEQUENCE</scope>
    <source>
        <strain evidence="1">Rsan-2018</strain>
        <tissue evidence="1">Larvae</tissue>
    </source>
</reference>
<organism evidence="1 2">
    <name type="scientific">Rhipicephalus sanguineus</name>
    <name type="common">Brown dog tick</name>
    <name type="synonym">Ixodes sanguineus</name>
    <dbReference type="NCBI Taxonomy" id="34632"/>
    <lineage>
        <taxon>Eukaryota</taxon>
        <taxon>Metazoa</taxon>
        <taxon>Ecdysozoa</taxon>
        <taxon>Arthropoda</taxon>
        <taxon>Chelicerata</taxon>
        <taxon>Arachnida</taxon>
        <taxon>Acari</taxon>
        <taxon>Parasitiformes</taxon>
        <taxon>Ixodida</taxon>
        <taxon>Ixodoidea</taxon>
        <taxon>Ixodidae</taxon>
        <taxon>Rhipicephalinae</taxon>
        <taxon>Rhipicephalus</taxon>
        <taxon>Rhipicephalus</taxon>
    </lineage>
</organism>
<comment type="caution">
    <text evidence="1">The sequence shown here is derived from an EMBL/GenBank/DDBJ whole genome shotgun (WGS) entry which is preliminary data.</text>
</comment>
<sequence>MPETIAVEGMEAVVEDLFGDEWITAYGNRTRQDQMKNTAPRLVRNWTTALSKSLIMAAALTDKEAEQDSVYLNKTQNIIVISTPMIANAKAYAGVRKIHASL</sequence>
<protein>
    <submittedName>
        <fullName evidence="1">Uncharacterized protein</fullName>
    </submittedName>
</protein>
<keyword evidence="2" id="KW-1185">Reference proteome</keyword>
<dbReference type="EMBL" id="JABSTV010001248">
    <property type="protein sequence ID" value="KAH7969724.1"/>
    <property type="molecule type" value="Genomic_DNA"/>
</dbReference>
<proteinExistence type="predicted"/>
<evidence type="ECO:0000313" key="1">
    <source>
        <dbReference type="EMBL" id="KAH7969724.1"/>
    </source>
</evidence>